<comment type="caution">
    <text evidence="2">The sequence shown here is derived from an EMBL/GenBank/DDBJ whole genome shotgun (WGS) entry which is preliminary data.</text>
</comment>
<protein>
    <submittedName>
        <fullName evidence="2">Uncharacterized protein</fullName>
    </submittedName>
</protein>
<accession>A0AAW1IJ81</accession>
<keyword evidence="1" id="KW-0472">Membrane</keyword>
<organism evidence="2 3">
    <name type="scientific">Saponaria officinalis</name>
    <name type="common">Common soapwort</name>
    <name type="synonym">Lychnis saponaria</name>
    <dbReference type="NCBI Taxonomy" id="3572"/>
    <lineage>
        <taxon>Eukaryota</taxon>
        <taxon>Viridiplantae</taxon>
        <taxon>Streptophyta</taxon>
        <taxon>Embryophyta</taxon>
        <taxon>Tracheophyta</taxon>
        <taxon>Spermatophyta</taxon>
        <taxon>Magnoliopsida</taxon>
        <taxon>eudicotyledons</taxon>
        <taxon>Gunneridae</taxon>
        <taxon>Pentapetalae</taxon>
        <taxon>Caryophyllales</taxon>
        <taxon>Caryophyllaceae</taxon>
        <taxon>Caryophylleae</taxon>
        <taxon>Saponaria</taxon>
    </lineage>
</organism>
<feature type="transmembrane region" description="Helical" evidence="1">
    <location>
        <begin position="6"/>
        <end position="29"/>
    </location>
</feature>
<evidence type="ECO:0000313" key="3">
    <source>
        <dbReference type="Proteomes" id="UP001443914"/>
    </source>
</evidence>
<dbReference type="Proteomes" id="UP001443914">
    <property type="component" value="Unassembled WGS sequence"/>
</dbReference>
<gene>
    <name evidence="2" type="ORF">RND81_09G062500</name>
</gene>
<dbReference type="AlphaFoldDB" id="A0AAW1IJ81"/>
<proteinExistence type="predicted"/>
<evidence type="ECO:0000313" key="2">
    <source>
        <dbReference type="EMBL" id="KAK9689490.1"/>
    </source>
</evidence>
<evidence type="ECO:0000256" key="1">
    <source>
        <dbReference type="SAM" id="Phobius"/>
    </source>
</evidence>
<reference evidence="2" key="1">
    <citation type="submission" date="2024-03" db="EMBL/GenBank/DDBJ databases">
        <title>WGS assembly of Saponaria officinalis var. Norfolk2.</title>
        <authorList>
            <person name="Jenkins J."/>
            <person name="Shu S."/>
            <person name="Grimwood J."/>
            <person name="Barry K."/>
            <person name="Goodstein D."/>
            <person name="Schmutz J."/>
            <person name="Leebens-Mack J."/>
            <person name="Osbourn A."/>
        </authorList>
    </citation>
    <scope>NUCLEOTIDE SEQUENCE [LARGE SCALE GENOMIC DNA]</scope>
    <source>
        <strain evidence="2">JIC</strain>
    </source>
</reference>
<keyword evidence="1" id="KW-1133">Transmembrane helix</keyword>
<keyword evidence="3" id="KW-1185">Reference proteome</keyword>
<keyword evidence="1" id="KW-0812">Transmembrane</keyword>
<feature type="transmembrane region" description="Helical" evidence="1">
    <location>
        <begin position="69"/>
        <end position="88"/>
    </location>
</feature>
<dbReference type="EMBL" id="JBDFQZ010000009">
    <property type="protein sequence ID" value="KAK9689490.1"/>
    <property type="molecule type" value="Genomic_DNA"/>
</dbReference>
<name>A0AAW1IJ81_SAPOF</name>
<sequence>MLFLHLISHLFKFLLIMFSVIIYAMPVLVSSKFVHRVVPSTPVSEPQPSTTTIHDFRSLWWHINKIKRITYILVCALNVFLIPLVIYGKKKLVFVVRYSSVNASLKLDLDCFQ</sequence>